<dbReference type="RefSeq" id="WP_011493149.1">
    <property type="nucleotide sequence ID" value="NC_007952.1"/>
</dbReference>
<evidence type="ECO:0000256" key="3">
    <source>
        <dbReference type="ARBA" id="ARBA00023163"/>
    </source>
</evidence>
<dbReference type="Gene3D" id="3.30.450.40">
    <property type="match status" value="1"/>
</dbReference>
<dbReference type="GO" id="GO:0045892">
    <property type="term" value="P:negative regulation of DNA-templated transcription"/>
    <property type="evidence" value="ECO:0007669"/>
    <property type="project" value="TreeGrafter"/>
</dbReference>
<dbReference type="Proteomes" id="UP000001817">
    <property type="component" value="Chromosome 2"/>
</dbReference>
<dbReference type="PROSITE" id="PS51078">
    <property type="entry name" value="ICLR_ED"/>
    <property type="match status" value="1"/>
</dbReference>
<keyword evidence="7" id="KW-1185">Reference proteome</keyword>
<gene>
    <name evidence="6" type="ORF">Bxe_B0041</name>
</gene>
<dbReference type="eggNOG" id="COG1414">
    <property type="taxonomic scope" value="Bacteria"/>
</dbReference>
<dbReference type="InterPro" id="IPR050707">
    <property type="entry name" value="HTH_MetabolicPath_Reg"/>
</dbReference>
<dbReference type="EMBL" id="CP000271">
    <property type="protein sequence ID" value="ABE35885.1"/>
    <property type="molecule type" value="Genomic_DNA"/>
</dbReference>
<dbReference type="InterPro" id="IPR036390">
    <property type="entry name" value="WH_DNA-bd_sf"/>
</dbReference>
<keyword evidence="2" id="KW-0238">DNA-binding</keyword>
<evidence type="ECO:0000256" key="2">
    <source>
        <dbReference type="ARBA" id="ARBA00023125"/>
    </source>
</evidence>
<dbReference type="STRING" id="266265.Bxe_B0041"/>
<dbReference type="PANTHER" id="PTHR30136">
    <property type="entry name" value="HELIX-TURN-HELIX TRANSCRIPTIONAL REGULATOR, ICLR FAMILY"/>
    <property type="match status" value="1"/>
</dbReference>
<evidence type="ECO:0000259" key="5">
    <source>
        <dbReference type="PROSITE" id="PS51078"/>
    </source>
</evidence>
<dbReference type="InterPro" id="IPR014757">
    <property type="entry name" value="Tscrpt_reg_IclR_C"/>
</dbReference>
<dbReference type="SMART" id="SM00346">
    <property type="entry name" value="HTH_ICLR"/>
    <property type="match status" value="1"/>
</dbReference>
<feature type="domain" description="HTH iclR-type" evidence="4">
    <location>
        <begin position="35"/>
        <end position="97"/>
    </location>
</feature>
<proteinExistence type="predicted"/>
<dbReference type="InterPro" id="IPR036388">
    <property type="entry name" value="WH-like_DNA-bd_sf"/>
</dbReference>
<dbReference type="AlphaFoldDB" id="Q13J54"/>
<accession>Q13J54</accession>
<dbReference type="InterPro" id="IPR029016">
    <property type="entry name" value="GAF-like_dom_sf"/>
</dbReference>
<reference evidence="6 7" key="1">
    <citation type="journal article" date="2006" name="Proc. Natl. Acad. Sci. U.S.A.">
        <title>Burkholderia xenovorans LB400 harbors a multi-replicon, 9.73-Mbp genome shaped for versatility.</title>
        <authorList>
            <person name="Chain P.S."/>
            <person name="Denef V.J."/>
            <person name="Konstantinidis K.T."/>
            <person name="Vergez L.M."/>
            <person name="Agullo L."/>
            <person name="Reyes V.L."/>
            <person name="Hauser L."/>
            <person name="Cordova M."/>
            <person name="Gomez L."/>
            <person name="Gonzalez M."/>
            <person name="Land M."/>
            <person name="Lao V."/>
            <person name="Larimer F."/>
            <person name="LiPuma J.J."/>
            <person name="Mahenthiralingam E."/>
            <person name="Malfatti S.A."/>
            <person name="Marx C.J."/>
            <person name="Parnell J.J."/>
            <person name="Ramette A."/>
            <person name="Richardson P."/>
            <person name="Seeger M."/>
            <person name="Smith D."/>
            <person name="Spilker T."/>
            <person name="Sul W.J."/>
            <person name="Tsoi T.V."/>
            <person name="Ulrich L.E."/>
            <person name="Zhulin I.B."/>
            <person name="Tiedje J.M."/>
        </authorList>
    </citation>
    <scope>NUCLEOTIDE SEQUENCE [LARGE SCALE GENOMIC DNA]</scope>
    <source>
        <strain evidence="6 7">LB400</strain>
    </source>
</reference>
<dbReference type="GO" id="GO:0003700">
    <property type="term" value="F:DNA-binding transcription factor activity"/>
    <property type="evidence" value="ECO:0007669"/>
    <property type="project" value="TreeGrafter"/>
</dbReference>
<dbReference type="PANTHER" id="PTHR30136:SF35">
    <property type="entry name" value="HTH-TYPE TRANSCRIPTIONAL REGULATOR RV1719"/>
    <property type="match status" value="1"/>
</dbReference>
<name>Q13J54_PARXL</name>
<dbReference type="Gene3D" id="1.10.10.10">
    <property type="entry name" value="Winged helix-like DNA-binding domain superfamily/Winged helix DNA-binding domain"/>
    <property type="match status" value="1"/>
</dbReference>
<organism evidence="6 7">
    <name type="scientific">Paraburkholderia xenovorans (strain LB400)</name>
    <dbReference type="NCBI Taxonomy" id="266265"/>
    <lineage>
        <taxon>Bacteria</taxon>
        <taxon>Pseudomonadati</taxon>
        <taxon>Pseudomonadota</taxon>
        <taxon>Betaproteobacteria</taxon>
        <taxon>Burkholderiales</taxon>
        <taxon>Burkholderiaceae</taxon>
        <taxon>Paraburkholderia</taxon>
    </lineage>
</organism>
<dbReference type="OrthoDB" id="13103at2"/>
<dbReference type="KEGG" id="bxb:DR64_5405"/>
<protein>
    <submittedName>
        <fullName evidence="6">Transcriptional regulator, IclR family</fullName>
    </submittedName>
</protein>
<dbReference type="PROSITE" id="PS51077">
    <property type="entry name" value="HTH_ICLR"/>
    <property type="match status" value="1"/>
</dbReference>
<dbReference type="SUPFAM" id="SSF46785">
    <property type="entry name" value="Winged helix' DNA-binding domain"/>
    <property type="match status" value="1"/>
</dbReference>
<dbReference type="SUPFAM" id="SSF55781">
    <property type="entry name" value="GAF domain-like"/>
    <property type="match status" value="1"/>
</dbReference>
<dbReference type="KEGG" id="bxe:Bxe_B0041"/>
<evidence type="ECO:0000313" key="7">
    <source>
        <dbReference type="Proteomes" id="UP000001817"/>
    </source>
</evidence>
<feature type="domain" description="IclR-ED" evidence="5">
    <location>
        <begin position="98"/>
        <end position="283"/>
    </location>
</feature>
<dbReference type="InterPro" id="IPR005471">
    <property type="entry name" value="Tscrpt_reg_IclR_N"/>
</dbReference>
<evidence type="ECO:0000313" key="6">
    <source>
        <dbReference type="EMBL" id="ABE35885.1"/>
    </source>
</evidence>
<keyword evidence="3" id="KW-0804">Transcription</keyword>
<sequence>MRNVRAKTPSAEPADSAEALLSEPRVREKADTTIIMSLEKGLNIFEHILMADRPLKLHEIATHFDIDKSSAFRFLNTLERSALVNKNAALKTYTPGPKLAAWSRLIRTDASLVETARPLLKRLSTMTKQTSHLAVLQNDRVVLIEVMPADNVVSVKQTPGDWEPLYCTGVGKAILAFLPEHERNRLIDQITFREQTPQTLTTPEMLRIELDRVRDEKLAFDVGEANPQLCCIAAPVFDPGGYPVGSIGISMIYPVFPDGPRAQIAFISAVRQTAHEVSTALARGAISR</sequence>
<dbReference type="GO" id="GO:0003677">
    <property type="term" value="F:DNA binding"/>
    <property type="evidence" value="ECO:0007669"/>
    <property type="project" value="UniProtKB-KW"/>
</dbReference>
<dbReference type="Pfam" id="PF01614">
    <property type="entry name" value="IclR_C"/>
    <property type="match status" value="1"/>
</dbReference>
<keyword evidence="1" id="KW-0805">Transcription regulation</keyword>
<evidence type="ECO:0000259" key="4">
    <source>
        <dbReference type="PROSITE" id="PS51077"/>
    </source>
</evidence>
<dbReference type="Pfam" id="PF09339">
    <property type="entry name" value="HTH_IclR"/>
    <property type="match status" value="1"/>
</dbReference>
<evidence type="ECO:0000256" key="1">
    <source>
        <dbReference type="ARBA" id="ARBA00023015"/>
    </source>
</evidence>